<evidence type="ECO:0000313" key="2">
    <source>
        <dbReference type="EMBL" id="PNS09327.1"/>
    </source>
</evidence>
<dbReference type="InterPro" id="IPR045372">
    <property type="entry name" value="YidB"/>
</dbReference>
<evidence type="ECO:0000256" key="1">
    <source>
        <dbReference type="SAM" id="Phobius"/>
    </source>
</evidence>
<gene>
    <name evidence="2" type="ORF">Lysil_0956</name>
</gene>
<comment type="caution">
    <text evidence="2">The sequence shown here is derived from an EMBL/GenBank/DDBJ whole genome shotgun (WGS) entry which is preliminary data.</text>
</comment>
<dbReference type="EMBL" id="NPZB01000001">
    <property type="protein sequence ID" value="PNS09327.1"/>
    <property type="molecule type" value="Genomic_DNA"/>
</dbReference>
<dbReference type="Proteomes" id="UP000236220">
    <property type="component" value="Unassembled WGS sequence"/>
</dbReference>
<dbReference type="SUPFAM" id="SSF140804">
    <property type="entry name" value="YidB-like"/>
    <property type="match status" value="1"/>
</dbReference>
<dbReference type="RefSeq" id="WP_165782383.1">
    <property type="nucleotide sequence ID" value="NZ_NPZB01000001.1"/>
</dbReference>
<evidence type="ECO:0008006" key="4">
    <source>
        <dbReference type="Google" id="ProtNLM"/>
    </source>
</evidence>
<proteinExistence type="predicted"/>
<sequence length="250" mass="26890">MFDAVVSDLSDRYGLGDRSPELFGLLVGYIFNDRRGGFGGFVEGFREQGHGELVSEWIGNPASQRLLNAGDVGTVFGQGLLNDWSNRLGTSRATLAAAIAGVLPRLVAELTPGRRMPGAVISTHSNEQRVEDTVVPEEPEPHVIPLAESLRPVVSQPTPSTTMRSPNSIPLAMPTASRAEAMAAAVAGVAPAGFAATTDPRQFHSRPQPRKQGGWGWLVWLIVIALVAGGVYYAWWSGLLNPWLKQLNLQ</sequence>
<name>A0A2K1Q2Z8_9GAMM</name>
<keyword evidence="3" id="KW-1185">Reference proteome</keyword>
<reference evidence="2 3" key="1">
    <citation type="submission" date="2017-08" db="EMBL/GenBank/DDBJ databases">
        <title>Lysobacter sylvestris genome.</title>
        <authorList>
            <person name="Zhang D.-C."/>
            <person name="Albuquerque L."/>
            <person name="Franca L."/>
            <person name="Froufe H.J.C."/>
            <person name="Barroso C."/>
            <person name="Egas C."/>
            <person name="Da Costa M."/>
            <person name="Margesin R."/>
        </authorList>
    </citation>
    <scope>NUCLEOTIDE SEQUENCE [LARGE SCALE GENOMIC DNA]</scope>
    <source>
        <strain evidence="2 3">AM20-91</strain>
    </source>
</reference>
<keyword evidence="1" id="KW-0472">Membrane</keyword>
<dbReference type="Pfam" id="PF20159">
    <property type="entry name" value="YidB"/>
    <property type="match status" value="1"/>
</dbReference>
<dbReference type="InterPro" id="IPR027405">
    <property type="entry name" value="YidB-like"/>
</dbReference>
<keyword evidence="1" id="KW-0812">Transmembrane</keyword>
<dbReference type="Gene3D" id="1.10.10.690">
    <property type="entry name" value="YidB-like"/>
    <property type="match status" value="1"/>
</dbReference>
<dbReference type="AlphaFoldDB" id="A0A2K1Q2Z8"/>
<keyword evidence="1" id="KW-1133">Transmembrane helix</keyword>
<feature type="transmembrane region" description="Helical" evidence="1">
    <location>
        <begin position="215"/>
        <end position="235"/>
    </location>
</feature>
<evidence type="ECO:0000313" key="3">
    <source>
        <dbReference type="Proteomes" id="UP000236220"/>
    </source>
</evidence>
<organism evidence="2 3">
    <name type="scientific">Solilutibacter silvestris</name>
    <dbReference type="NCBI Taxonomy" id="1645665"/>
    <lineage>
        <taxon>Bacteria</taxon>
        <taxon>Pseudomonadati</taxon>
        <taxon>Pseudomonadota</taxon>
        <taxon>Gammaproteobacteria</taxon>
        <taxon>Lysobacterales</taxon>
        <taxon>Lysobacteraceae</taxon>
        <taxon>Solilutibacter</taxon>
    </lineage>
</organism>
<accession>A0A2K1Q2Z8</accession>
<protein>
    <recommendedName>
        <fullName evidence="4">DUF937 domain-containing protein</fullName>
    </recommendedName>
</protein>